<evidence type="ECO:0000313" key="9">
    <source>
        <dbReference type="Proteomes" id="UP000308730"/>
    </source>
</evidence>
<dbReference type="GO" id="GO:0000724">
    <property type="term" value="P:double-strand break repair via homologous recombination"/>
    <property type="evidence" value="ECO:0007669"/>
    <property type="project" value="TreeGrafter"/>
</dbReference>
<dbReference type="GO" id="GO:0003677">
    <property type="term" value="F:DNA binding"/>
    <property type="evidence" value="ECO:0007669"/>
    <property type="project" value="UniProtKB-KW"/>
</dbReference>
<evidence type="ECO:0000256" key="6">
    <source>
        <dbReference type="SAM" id="MobiDB-lite"/>
    </source>
</evidence>
<comment type="catalytic activity">
    <reaction evidence="4">
        <text>Couples ATP hydrolysis with the unwinding of duplex DNA by translocating in the 3'-5' direction.</text>
        <dbReference type="EC" id="5.6.2.4"/>
    </reaction>
</comment>
<dbReference type="EMBL" id="SGPM01000849">
    <property type="protein sequence ID" value="THH15174.1"/>
    <property type="molecule type" value="Genomic_DNA"/>
</dbReference>
<sequence>QLYRREEFRGDVIAILVDESHVIPVWGKEFRKDYNELNTLRITSGTEIPWGAFSATVTTDAFEFIYRTARLGQDRPFWGIDNGFHRPNLQQHIRPMEYPLKSFVDLYAFVPETPHSPTDFPKSIFYFASRRAARSACSILRKLIPPDLRHCFYTFTAVHSQEYKERVMKEFREGLIRYLFCTDAAGMGTDVPDIIWSVIYGVTDLPRALQQGGRAGRQSGLKASMVWLIEPWVFSPFSAADTTNSARKSESLKSTQTKKALTDEERRQSLDCEVREYIACAQGNRCMREFAATHFRPQPNLPGFPAYSKSLGHHGQARGEDISNVEWEVVEQDVIPAAGVCCSARICRSDPDQPIGPLTTELRALITHHLTAFNPMHPASESAPAAATLPSMRCSMPERVILRDVVTSWRDERWKAIRARNPFLCRDWIITEPNINRLVDKAHLVLGAVELTVELIQHITSSKWIADDDTINSLILVLEEFRAAQRQRLEENRKSKPTKKLHSQDTATVPSQASTQSTAVELFSQEDYQMHDTQPSYYSQPSQGPFYGYVSLLLHRNFLPLSTE</sequence>
<dbReference type="InterPro" id="IPR001650">
    <property type="entry name" value="Helicase_C-like"/>
</dbReference>
<dbReference type="PANTHER" id="PTHR13710">
    <property type="entry name" value="DNA HELICASE RECQ FAMILY MEMBER"/>
    <property type="match status" value="1"/>
</dbReference>
<feature type="compositionally biased region" description="Polar residues" evidence="6">
    <location>
        <begin position="245"/>
        <end position="259"/>
    </location>
</feature>
<dbReference type="GO" id="GO:0009378">
    <property type="term" value="F:four-way junction helicase activity"/>
    <property type="evidence" value="ECO:0007669"/>
    <property type="project" value="TreeGrafter"/>
</dbReference>
<feature type="region of interest" description="Disordered" evidence="6">
    <location>
        <begin position="245"/>
        <end position="265"/>
    </location>
</feature>
<dbReference type="InterPro" id="IPR027417">
    <property type="entry name" value="P-loop_NTPase"/>
</dbReference>
<dbReference type="EC" id="5.6.2.4" evidence="5"/>
<dbReference type="GO" id="GO:0005737">
    <property type="term" value="C:cytoplasm"/>
    <property type="evidence" value="ECO:0007669"/>
    <property type="project" value="TreeGrafter"/>
</dbReference>
<evidence type="ECO:0000256" key="4">
    <source>
        <dbReference type="ARBA" id="ARBA00034617"/>
    </source>
</evidence>
<dbReference type="SMART" id="SM00490">
    <property type="entry name" value="HELICc"/>
    <property type="match status" value="1"/>
</dbReference>
<dbReference type="PROSITE" id="PS51194">
    <property type="entry name" value="HELICASE_CTER"/>
    <property type="match status" value="1"/>
</dbReference>
<evidence type="ECO:0000256" key="3">
    <source>
        <dbReference type="ARBA" id="ARBA00023235"/>
    </source>
</evidence>
<dbReference type="SUPFAM" id="SSF52540">
    <property type="entry name" value="P-loop containing nucleoside triphosphate hydrolases"/>
    <property type="match status" value="1"/>
</dbReference>
<accession>A0A4S4LS20</accession>
<comment type="caution">
    <text evidence="8">The sequence shown here is derived from an EMBL/GenBank/DDBJ whole genome shotgun (WGS) entry which is preliminary data.</text>
</comment>
<reference evidence="8 9" key="1">
    <citation type="submission" date="2019-02" db="EMBL/GenBank/DDBJ databases">
        <title>Genome sequencing of the rare red list fungi Antrodiella citrinella (Flaviporus citrinellus).</title>
        <authorList>
            <person name="Buettner E."/>
            <person name="Kellner H."/>
        </authorList>
    </citation>
    <scope>NUCLEOTIDE SEQUENCE [LARGE SCALE GENOMIC DNA]</scope>
    <source>
        <strain evidence="8 9">DSM 108506</strain>
    </source>
</reference>
<keyword evidence="3" id="KW-0413">Isomerase</keyword>
<feature type="domain" description="Helicase C-terminal" evidence="7">
    <location>
        <begin position="102"/>
        <end position="278"/>
    </location>
</feature>
<evidence type="ECO:0000256" key="5">
    <source>
        <dbReference type="ARBA" id="ARBA00034808"/>
    </source>
</evidence>
<evidence type="ECO:0000256" key="1">
    <source>
        <dbReference type="ARBA" id="ARBA00005446"/>
    </source>
</evidence>
<name>A0A4S4LS20_9APHY</name>
<dbReference type="PANTHER" id="PTHR13710:SF105">
    <property type="entry name" value="ATP-DEPENDENT DNA HELICASE Q1"/>
    <property type="match status" value="1"/>
</dbReference>
<proteinExistence type="inferred from homology"/>
<evidence type="ECO:0000256" key="2">
    <source>
        <dbReference type="ARBA" id="ARBA00023125"/>
    </source>
</evidence>
<dbReference type="Pfam" id="PF00271">
    <property type="entry name" value="Helicase_C"/>
    <property type="match status" value="1"/>
</dbReference>
<feature type="compositionally biased region" description="Polar residues" evidence="6">
    <location>
        <begin position="504"/>
        <end position="516"/>
    </location>
</feature>
<gene>
    <name evidence="8" type="ORF">EUX98_g9506</name>
</gene>
<evidence type="ECO:0000259" key="7">
    <source>
        <dbReference type="PROSITE" id="PS51194"/>
    </source>
</evidence>
<evidence type="ECO:0000313" key="8">
    <source>
        <dbReference type="EMBL" id="THH15174.1"/>
    </source>
</evidence>
<dbReference type="OrthoDB" id="2773595at2759"/>
<dbReference type="Gene3D" id="3.40.50.300">
    <property type="entry name" value="P-loop containing nucleotide triphosphate hydrolases"/>
    <property type="match status" value="2"/>
</dbReference>
<organism evidence="8 9">
    <name type="scientific">Antrodiella citrinella</name>
    <dbReference type="NCBI Taxonomy" id="2447956"/>
    <lineage>
        <taxon>Eukaryota</taxon>
        <taxon>Fungi</taxon>
        <taxon>Dikarya</taxon>
        <taxon>Basidiomycota</taxon>
        <taxon>Agaricomycotina</taxon>
        <taxon>Agaricomycetes</taxon>
        <taxon>Polyporales</taxon>
        <taxon>Steccherinaceae</taxon>
        <taxon>Antrodiella</taxon>
    </lineage>
</organism>
<keyword evidence="2" id="KW-0238">DNA-binding</keyword>
<protein>
    <recommendedName>
        <fullName evidence="5">DNA 3'-5' helicase</fullName>
        <ecNumber evidence="5">5.6.2.4</ecNumber>
    </recommendedName>
</protein>
<dbReference type="GO" id="GO:0043138">
    <property type="term" value="F:3'-5' DNA helicase activity"/>
    <property type="evidence" value="ECO:0007669"/>
    <property type="project" value="UniProtKB-EC"/>
</dbReference>
<dbReference type="AlphaFoldDB" id="A0A4S4LS20"/>
<keyword evidence="9" id="KW-1185">Reference proteome</keyword>
<feature type="region of interest" description="Disordered" evidence="6">
    <location>
        <begin position="488"/>
        <end position="516"/>
    </location>
</feature>
<dbReference type="Proteomes" id="UP000308730">
    <property type="component" value="Unassembled WGS sequence"/>
</dbReference>
<feature type="non-terminal residue" evidence="8">
    <location>
        <position position="1"/>
    </location>
</feature>
<comment type="similarity">
    <text evidence="1">Belongs to the helicase family. RecQ subfamily.</text>
</comment>
<dbReference type="GO" id="GO:0005694">
    <property type="term" value="C:chromosome"/>
    <property type="evidence" value="ECO:0007669"/>
    <property type="project" value="TreeGrafter"/>
</dbReference>